<reference evidence="2 4" key="2">
    <citation type="journal article" date="2013" name="Nature">
        <title>Insights into bilaterian evolution from three spiralian genomes.</title>
        <authorList>
            <person name="Simakov O."/>
            <person name="Marletaz F."/>
            <person name="Cho S.J."/>
            <person name="Edsinger-Gonzales E."/>
            <person name="Havlak P."/>
            <person name="Hellsten U."/>
            <person name="Kuo D.H."/>
            <person name="Larsson T."/>
            <person name="Lv J."/>
            <person name="Arendt D."/>
            <person name="Savage R."/>
            <person name="Osoegawa K."/>
            <person name="de Jong P."/>
            <person name="Grimwood J."/>
            <person name="Chapman J.A."/>
            <person name="Shapiro H."/>
            <person name="Aerts A."/>
            <person name="Otillar R.P."/>
            <person name="Terry A.Y."/>
            <person name="Boore J.L."/>
            <person name="Grigoriev I.V."/>
            <person name="Lindberg D.R."/>
            <person name="Seaver E.C."/>
            <person name="Weisblat D.A."/>
            <person name="Putnam N.H."/>
            <person name="Rokhsar D.S."/>
        </authorList>
    </citation>
    <scope>NUCLEOTIDE SEQUENCE</scope>
</reference>
<sequence>MITGDGNKIRVDAGSNTGAGNKTWSSAGANKSAYDKSGPMPARIRLVGAKIRDDVGVTITSRRRNFFHIHLRFAAVDRQQAGIDAGIRPAFYRKILLSGWVLKSALNFLSGEVVREGGFLALCRTPADEYSMLSNWLLAISKCIKVHQFDEFIESAEKALELSVEIKNICKAIVPEVSFDEKINIINKNIEELEESQCRFNQCEDQGEVEVDSARGQLKEAVIIFFDELLKFFPDVGLTKMIINNDLEANDDDEEEDSNNNNNNNSDNNNNNNNRNSSSSLSPTTKKIRSQQERGDDFYDDDDDIDGFRNQILNARRKRRRRWTEDEEIEFVEVVGRHGVGKALLGIREINNTPHIVYEYVLNDASHEMGCVFEPGHAL</sequence>
<dbReference type="GO" id="GO:0005654">
    <property type="term" value="C:nucleoplasm"/>
    <property type="evidence" value="ECO:0000318"/>
    <property type="project" value="GO_Central"/>
</dbReference>
<evidence type="ECO:0000313" key="3">
    <source>
        <dbReference type="EnsemblMetazoa" id="HelroP160256"/>
    </source>
</evidence>
<dbReference type="CTD" id="20198661"/>
<reference evidence="4" key="1">
    <citation type="submission" date="2012-12" db="EMBL/GenBank/DDBJ databases">
        <authorList>
            <person name="Hellsten U."/>
            <person name="Grimwood J."/>
            <person name="Chapman J.A."/>
            <person name="Shapiro H."/>
            <person name="Aerts A."/>
            <person name="Otillar R.P."/>
            <person name="Terry A.Y."/>
            <person name="Boore J.L."/>
            <person name="Simakov O."/>
            <person name="Marletaz F."/>
            <person name="Cho S.-J."/>
            <person name="Edsinger-Gonzales E."/>
            <person name="Havlak P."/>
            <person name="Kuo D.-H."/>
            <person name="Larsson T."/>
            <person name="Lv J."/>
            <person name="Arendt D."/>
            <person name="Savage R."/>
            <person name="Osoegawa K."/>
            <person name="de Jong P."/>
            <person name="Lindberg D.R."/>
            <person name="Seaver E.C."/>
            <person name="Weisblat D.A."/>
            <person name="Putnam N.H."/>
            <person name="Grigoriev I.V."/>
            <person name="Rokhsar D.S."/>
        </authorList>
    </citation>
    <scope>NUCLEOTIDE SEQUENCE</scope>
</reference>
<dbReference type="InParanoid" id="T1EQ11"/>
<dbReference type="HOGENOM" id="CLU_730120_0_0_1"/>
<gene>
    <name evidence="3" type="primary">20198661</name>
    <name evidence="2" type="ORF">HELRODRAFT_160256</name>
</gene>
<evidence type="ECO:0000256" key="1">
    <source>
        <dbReference type="SAM" id="MobiDB-lite"/>
    </source>
</evidence>
<dbReference type="EnsemblMetazoa" id="HelroT160256">
    <property type="protein sequence ID" value="HelroP160256"/>
    <property type="gene ID" value="HelroG160256"/>
</dbReference>
<dbReference type="GeneID" id="20198661"/>
<dbReference type="KEGG" id="hro:HELRODRAFT_160256"/>
<feature type="region of interest" description="Disordered" evidence="1">
    <location>
        <begin position="250"/>
        <end position="302"/>
    </location>
</feature>
<organism evidence="3 4">
    <name type="scientific">Helobdella robusta</name>
    <name type="common">Californian leech</name>
    <dbReference type="NCBI Taxonomy" id="6412"/>
    <lineage>
        <taxon>Eukaryota</taxon>
        <taxon>Metazoa</taxon>
        <taxon>Spiralia</taxon>
        <taxon>Lophotrochozoa</taxon>
        <taxon>Annelida</taxon>
        <taxon>Clitellata</taxon>
        <taxon>Hirudinea</taxon>
        <taxon>Rhynchobdellida</taxon>
        <taxon>Glossiphoniidae</taxon>
        <taxon>Helobdella</taxon>
    </lineage>
</organism>
<evidence type="ECO:0000313" key="4">
    <source>
        <dbReference type="Proteomes" id="UP000015101"/>
    </source>
</evidence>
<keyword evidence="4" id="KW-1185">Reference proteome</keyword>
<accession>T1EQ11</accession>
<dbReference type="RefSeq" id="XP_009015484.1">
    <property type="nucleotide sequence ID" value="XM_009017236.1"/>
</dbReference>
<proteinExistence type="predicted"/>
<protein>
    <submittedName>
        <fullName evidence="2 3">Uncharacterized protein</fullName>
    </submittedName>
</protein>
<feature type="compositionally biased region" description="Low complexity" evidence="1">
    <location>
        <begin position="259"/>
        <end position="280"/>
    </location>
</feature>
<reference evidence="3" key="3">
    <citation type="submission" date="2015-06" db="UniProtKB">
        <authorList>
            <consortium name="EnsemblMetazoa"/>
        </authorList>
    </citation>
    <scope>IDENTIFICATION</scope>
</reference>
<dbReference type="EMBL" id="AMQM01000555">
    <property type="status" value="NOT_ANNOTATED_CDS"/>
    <property type="molecule type" value="Genomic_DNA"/>
</dbReference>
<dbReference type="AlphaFoldDB" id="T1EQ11"/>
<dbReference type="GO" id="GO:0005730">
    <property type="term" value="C:nucleolus"/>
    <property type="evidence" value="ECO:0000318"/>
    <property type="project" value="GO_Central"/>
</dbReference>
<dbReference type="Proteomes" id="UP000015101">
    <property type="component" value="Unassembled WGS sequence"/>
</dbReference>
<dbReference type="EMBL" id="KB096324">
    <property type="protein sequence ID" value="ESO06116.1"/>
    <property type="molecule type" value="Genomic_DNA"/>
</dbReference>
<evidence type="ECO:0000313" key="2">
    <source>
        <dbReference type="EMBL" id="ESO06116.1"/>
    </source>
</evidence>
<name>T1EQ11_HELRO</name>